<evidence type="ECO:0000259" key="1">
    <source>
        <dbReference type="Pfam" id="PF01510"/>
    </source>
</evidence>
<dbReference type="AlphaFoldDB" id="A0A382PSV0"/>
<sequence>MNQNIISCGQKIDIGTRVVLWNEDEGFVCPNKRGRSNCSHHNPKLNDAPSRKDSAYQILKPKSAYVELVQHVHQFVLHYDACYSSLHCHQLMAESTFKGSHFYLDLDGTLYQTCDLYWKTNTAPADDRQGNERAIHVEIANLAWEALARESEWIHSNRDKYQIKRGKWVLELPDAYRKKLQTADFQITPSRVYGKRGYFSRKINGRMVRMWDFTDEQYQA</sequence>
<dbReference type="Pfam" id="PF01510">
    <property type="entry name" value="Amidase_2"/>
    <property type="match status" value="1"/>
</dbReference>
<dbReference type="SUPFAM" id="SSF55846">
    <property type="entry name" value="N-acetylmuramoyl-L-alanine amidase-like"/>
    <property type="match status" value="1"/>
</dbReference>
<proteinExistence type="predicted"/>
<dbReference type="InterPro" id="IPR002502">
    <property type="entry name" value="Amidase_domain"/>
</dbReference>
<dbReference type="GO" id="GO:0009253">
    <property type="term" value="P:peptidoglycan catabolic process"/>
    <property type="evidence" value="ECO:0007669"/>
    <property type="project" value="InterPro"/>
</dbReference>
<feature type="non-terminal residue" evidence="2">
    <location>
        <position position="220"/>
    </location>
</feature>
<gene>
    <name evidence="2" type="ORF">METZ01_LOCUS328801</name>
</gene>
<organism evidence="2">
    <name type="scientific">marine metagenome</name>
    <dbReference type="NCBI Taxonomy" id="408172"/>
    <lineage>
        <taxon>unclassified sequences</taxon>
        <taxon>metagenomes</taxon>
        <taxon>ecological metagenomes</taxon>
    </lineage>
</organism>
<protein>
    <recommendedName>
        <fullName evidence="1">N-acetylmuramoyl-L-alanine amidase domain-containing protein</fullName>
    </recommendedName>
</protein>
<dbReference type="InterPro" id="IPR036505">
    <property type="entry name" value="Amidase/PGRP_sf"/>
</dbReference>
<feature type="domain" description="N-acetylmuramoyl-L-alanine amidase" evidence="1">
    <location>
        <begin position="72"/>
        <end position="149"/>
    </location>
</feature>
<evidence type="ECO:0000313" key="2">
    <source>
        <dbReference type="EMBL" id="SVC75947.1"/>
    </source>
</evidence>
<name>A0A382PSV0_9ZZZZ</name>
<accession>A0A382PSV0</accession>
<dbReference type="Gene3D" id="3.40.80.10">
    <property type="entry name" value="Peptidoglycan recognition protein-like"/>
    <property type="match status" value="1"/>
</dbReference>
<dbReference type="GO" id="GO:0008745">
    <property type="term" value="F:N-acetylmuramoyl-L-alanine amidase activity"/>
    <property type="evidence" value="ECO:0007669"/>
    <property type="project" value="InterPro"/>
</dbReference>
<reference evidence="2" key="1">
    <citation type="submission" date="2018-05" db="EMBL/GenBank/DDBJ databases">
        <authorList>
            <person name="Lanie J.A."/>
            <person name="Ng W.-L."/>
            <person name="Kazmierczak K.M."/>
            <person name="Andrzejewski T.M."/>
            <person name="Davidsen T.M."/>
            <person name="Wayne K.J."/>
            <person name="Tettelin H."/>
            <person name="Glass J.I."/>
            <person name="Rusch D."/>
            <person name="Podicherti R."/>
            <person name="Tsui H.-C.T."/>
            <person name="Winkler M.E."/>
        </authorList>
    </citation>
    <scope>NUCLEOTIDE SEQUENCE</scope>
</reference>
<dbReference type="EMBL" id="UINC01109253">
    <property type="protein sequence ID" value="SVC75947.1"/>
    <property type="molecule type" value="Genomic_DNA"/>
</dbReference>